<protein>
    <submittedName>
        <fullName evidence="2">Uncharacterized protein</fullName>
    </submittedName>
</protein>
<evidence type="ECO:0000256" key="1">
    <source>
        <dbReference type="SAM" id="SignalP"/>
    </source>
</evidence>
<evidence type="ECO:0000313" key="2">
    <source>
        <dbReference type="EMBL" id="WIM98109.1"/>
    </source>
</evidence>
<dbReference type="Proteomes" id="UP001240150">
    <property type="component" value="Chromosome"/>
</dbReference>
<dbReference type="RefSeq" id="WP_284919499.1">
    <property type="nucleotide sequence ID" value="NZ_CP126980.1"/>
</dbReference>
<feature type="signal peptide" evidence="1">
    <location>
        <begin position="1"/>
        <end position="27"/>
    </location>
</feature>
<keyword evidence="1" id="KW-0732">Signal</keyword>
<sequence length="152" mass="16180">MKFSKALAAAAAATVVLTGLTTTPASAAYKTTTFAQMHNSIGGTANAVVTWYNRSVQISYTVTDPDSGGLATLLSFEGLSELNGGDDVITGVMRCGDHMVVNGRSVHQNYNCTINFDTAENVLVKSVRLEIGYVGSDGYWHVQGRQTKNRPS</sequence>
<gene>
    <name evidence="2" type="ORF">ACTOB_001685</name>
</gene>
<feature type="chain" id="PRO_5045112016" evidence="1">
    <location>
        <begin position="28"/>
        <end position="152"/>
    </location>
</feature>
<organism evidence="2 3">
    <name type="scientific">Actinoplanes oblitus</name>
    <dbReference type="NCBI Taxonomy" id="3040509"/>
    <lineage>
        <taxon>Bacteria</taxon>
        <taxon>Bacillati</taxon>
        <taxon>Actinomycetota</taxon>
        <taxon>Actinomycetes</taxon>
        <taxon>Micromonosporales</taxon>
        <taxon>Micromonosporaceae</taxon>
        <taxon>Actinoplanes</taxon>
    </lineage>
</organism>
<keyword evidence="3" id="KW-1185">Reference proteome</keyword>
<dbReference type="EMBL" id="CP126980">
    <property type="protein sequence ID" value="WIM98109.1"/>
    <property type="molecule type" value="Genomic_DNA"/>
</dbReference>
<reference evidence="2 3" key="1">
    <citation type="submission" date="2023-06" db="EMBL/GenBank/DDBJ databases">
        <authorList>
            <person name="Yushchuk O."/>
            <person name="Binda E."/>
            <person name="Ruckert-Reed C."/>
            <person name="Fedorenko V."/>
            <person name="Kalinowski J."/>
            <person name="Marinelli F."/>
        </authorList>
    </citation>
    <scope>NUCLEOTIDE SEQUENCE [LARGE SCALE GENOMIC DNA]</scope>
    <source>
        <strain evidence="2 3">NRRL 3884</strain>
    </source>
</reference>
<name>A0ABY8WJQ6_9ACTN</name>
<evidence type="ECO:0000313" key="3">
    <source>
        <dbReference type="Proteomes" id="UP001240150"/>
    </source>
</evidence>
<proteinExistence type="predicted"/>
<accession>A0ABY8WJQ6</accession>